<name>A0A940YC27_9BURK</name>
<comment type="caution">
    <text evidence="1">The sequence shown here is derived from an EMBL/GenBank/DDBJ whole genome shotgun (WGS) entry which is preliminary data.</text>
</comment>
<evidence type="ECO:0000313" key="2">
    <source>
        <dbReference type="Proteomes" id="UP000676246"/>
    </source>
</evidence>
<keyword evidence="2" id="KW-1185">Reference proteome</keyword>
<dbReference type="RefSeq" id="WP_210856538.1">
    <property type="nucleotide sequence ID" value="NZ_JAGQDD010000020.1"/>
</dbReference>
<dbReference type="EMBL" id="JAGQDD010000020">
    <property type="protein sequence ID" value="MBQ0932833.1"/>
    <property type="molecule type" value="Genomic_DNA"/>
</dbReference>
<reference evidence="1 2" key="1">
    <citation type="submission" date="2021-04" db="EMBL/GenBank/DDBJ databases">
        <title>The genome sequence of Ideonella sp. 3Y2.</title>
        <authorList>
            <person name="Liu Y."/>
        </authorList>
    </citation>
    <scope>NUCLEOTIDE SEQUENCE [LARGE SCALE GENOMIC DNA]</scope>
    <source>
        <strain evidence="1 2">3Y2</strain>
    </source>
</reference>
<proteinExistence type="predicted"/>
<dbReference type="AlphaFoldDB" id="A0A940YC27"/>
<evidence type="ECO:0000313" key="1">
    <source>
        <dbReference type="EMBL" id="MBQ0932833.1"/>
    </source>
</evidence>
<dbReference type="Proteomes" id="UP000676246">
    <property type="component" value="Unassembled WGS sequence"/>
</dbReference>
<sequence>MPRIALFADIAGRPTLSTVANPLTTAAAVAFYQADLPELRSKTPIQLPKWKNQSKAGVRKAAKFLQDHAIVVSSVTVNRDTPQWRSAIKDAELLHSRIASQSRAKAGWAKLPVVLAYELLSRACFMALAHVLREDRPRHVFSDLGGTAIECDVTCDKEFSSAEDIEVFKSFWNESNVPAAALWQLGYTVSHPNVTVTTDEDERLLMWADIAAGLCHSARLEQPGTISMPLSCSVSRRVLEPLRADNKLVLDAYAFGTKYDDVFGEAMSAARGDA</sequence>
<protein>
    <submittedName>
        <fullName evidence="1">Uncharacterized protein</fullName>
    </submittedName>
</protein>
<gene>
    <name evidence="1" type="ORF">KAK03_20370</name>
</gene>
<organism evidence="1 2">
    <name type="scientific">Ideonella alba</name>
    <dbReference type="NCBI Taxonomy" id="2824118"/>
    <lineage>
        <taxon>Bacteria</taxon>
        <taxon>Pseudomonadati</taxon>
        <taxon>Pseudomonadota</taxon>
        <taxon>Betaproteobacteria</taxon>
        <taxon>Burkholderiales</taxon>
        <taxon>Sphaerotilaceae</taxon>
        <taxon>Ideonella</taxon>
    </lineage>
</organism>
<accession>A0A940YC27</accession>